<reference evidence="3 4" key="1">
    <citation type="submission" date="2017-09" db="EMBL/GenBank/DDBJ databases">
        <authorList>
            <person name="Ehlers B."/>
            <person name="Leendertz F.H."/>
        </authorList>
    </citation>
    <scope>NUCLEOTIDE SEQUENCE [LARGE SCALE GENOMIC DNA]</scope>
    <source>
        <strain evidence="3 4">USBA 140</strain>
    </source>
</reference>
<evidence type="ECO:0008006" key="5">
    <source>
        <dbReference type="Google" id="ProtNLM"/>
    </source>
</evidence>
<organism evidence="3 4">
    <name type="scientific">Caenispirillum bisanense</name>
    <dbReference type="NCBI Taxonomy" id="414052"/>
    <lineage>
        <taxon>Bacteria</taxon>
        <taxon>Pseudomonadati</taxon>
        <taxon>Pseudomonadota</taxon>
        <taxon>Alphaproteobacteria</taxon>
        <taxon>Rhodospirillales</taxon>
        <taxon>Novispirillaceae</taxon>
        <taxon>Caenispirillum</taxon>
    </lineage>
</organism>
<dbReference type="Proteomes" id="UP000219621">
    <property type="component" value="Unassembled WGS sequence"/>
</dbReference>
<keyword evidence="2" id="KW-0732">Signal</keyword>
<name>A0A286G996_9PROT</name>
<protein>
    <recommendedName>
        <fullName evidence="5">UrcA family protein</fullName>
    </recommendedName>
</protein>
<sequence length="114" mass="11418">MTSRLPASIALALTLVLAAGASARAEQVAALRLQAEVAVEASCMIPPDGDQPEVLARLDADPAAKAAVCRCFAAAVARNAPPADQEELIETQGVPPEEASAAAADRCAAGVGGR</sequence>
<feature type="region of interest" description="Disordered" evidence="1">
    <location>
        <begin position="81"/>
        <end position="114"/>
    </location>
</feature>
<evidence type="ECO:0000256" key="1">
    <source>
        <dbReference type="SAM" id="MobiDB-lite"/>
    </source>
</evidence>
<feature type="signal peptide" evidence="2">
    <location>
        <begin position="1"/>
        <end position="25"/>
    </location>
</feature>
<dbReference type="RefSeq" id="WP_097277890.1">
    <property type="nucleotide sequence ID" value="NZ_OCNJ01000002.1"/>
</dbReference>
<keyword evidence="4" id="KW-1185">Reference proteome</keyword>
<dbReference type="EMBL" id="OCNJ01000002">
    <property type="protein sequence ID" value="SOD91786.1"/>
    <property type="molecule type" value="Genomic_DNA"/>
</dbReference>
<feature type="chain" id="PRO_5012990450" description="UrcA family protein" evidence="2">
    <location>
        <begin position="26"/>
        <end position="114"/>
    </location>
</feature>
<evidence type="ECO:0000313" key="3">
    <source>
        <dbReference type="EMBL" id="SOD91786.1"/>
    </source>
</evidence>
<evidence type="ECO:0000313" key="4">
    <source>
        <dbReference type="Proteomes" id="UP000219621"/>
    </source>
</evidence>
<accession>A0A286G996</accession>
<gene>
    <name evidence="3" type="ORF">SAMN05421508_102107</name>
</gene>
<evidence type="ECO:0000256" key="2">
    <source>
        <dbReference type="SAM" id="SignalP"/>
    </source>
</evidence>
<dbReference type="AlphaFoldDB" id="A0A286G996"/>
<proteinExistence type="predicted"/>
<feature type="compositionally biased region" description="Low complexity" evidence="1">
    <location>
        <begin position="99"/>
        <end position="114"/>
    </location>
</feature>